<comment type="caution">
    <text evidence="1">The sequence shown here is derived from an EMBL/GenBank/DDBJ whole genome shotgun (WGS) entry which is preliminary data.</text>
</comment>
<proteinExistence type="predicted"/>
<name>E1IFN5_9CHLR</name>
<accession>E1IFN5</accession>
<dbReference type="Gene3D" id="1.10.357.10">
    <property type="entry name" value="Tetracycline Repressor, domain 2"/>
    <property type="match status" value="1"/>
</dbReference>
<dbReference type="eggNOG" id="COG1309">
    <property type="taxonomic scope" value="Bacteria"/>
</dbReference>
<evidence type="ECO:0000313" key="1">
    <source>
        <dbReference type="EMBL" id="EFO80051.1"/>
    </source>
</evidence>
<organism evidence="1 2">
    <name type="scientific">Oscillochloris trichoides DG-6</name>
    <dbReference type="NCBI Taxonomy" id="765420"/>
    <lineage>
        <taxon>Bacteria</taxon>
        <taxon>Bacillati</taxon>
        <taxon>Chloroflexota</taxon>
        <taxon>Chloroflexia</taxon>
        <taxon>Chloroflexales</taxon>
        <taxon>Chloroflexineae</taxon>
        <taxon>Oscillochloridaceae</taxon>
        <taxon>Oscillochloris</taxon>
    </lineage>
</organism>
<dbReference type="STRING" id="765420.OSCT_2136"/>
<reference evidence="1 2" key="1">
    <citation type="journal article" date="2011" name="J. Bacteriol.">
        <title>Draft genome sequence of the anoxygenic filamentous phototrophic bacterium Oscillochloris trichoides subsp. DG-6.</title>
        <authorList>
            <person name="Kuznetsov B.B."/>
            <person name="Ivanovsky R.N."/>
            <person name="Keppen O.I."/>
            <person name="Sukhacheva M.V."/>
            <person name="Bumazhkin B.K."/>
            <person name="Patutina E.O."/>
            <person name="Beletsky A.V."/>
            <person name="Mardanov A.V."/>
            <person name="Baslerov R.V."/>
            <person name="Panteleeva A.N."/>
            <person name="Kolganova T.V."/>
            <person name="Ravin N.V."/>
            <person name="Skryabin K.G."/>
        </authorList>
    </citation>
    <scope>NUCLEOTIDE SEQUENCE [LARGE SCALE GENOMIC DNA]</scope>
    <source>
        <strain evidence="1 2">DG-6</strain>
    </source>
</reference>
<keyword evidence="2" id="KW-1185">Reference proteome</keyword>
<dbReference type="EMBL" id="ADVR01000092">
    <property type="protein sequence ID" value="EFO80051.1"/>
    <property type="molecule type" value="Genomic_DNA"/>
</dbReference>
<dbReference type="AlphaFoldDB" id="E1IFN5"/>
<evidence type="ECO:0000313" key="2">
    <source>
        <dbReference type="Proteomes" id="UP000054010"/>
    </source>
</evidence>
<sequence length="146" mass="16227">MARLQHFFDSVGRWKVAQKDYVLSLLRSWYADENVLVRLRVQEGMVLDIAPLLNQLIAEGVAEGFFHTEFPDVAGQMILTLLVGMGDTFAKALFVADRSEMAIAQIERMIAAYNDAIDRVLGVPAGTLHLIDETTAREWFVLGGAS</sequence>
<protein>
    <submittedName>
        <fullName evidence="1">Transcriptional regulator, TetR family</fullName>
    </submittedName>
</protein>
<gene>
    <name evidence="1" type="ORF">OSCT_2136</name>
</gene>
<dbReference type="HOGENOM" id="CLU_1775589_0_0_0"/>
<dbReference type="InterPro" id="IPR036271">
    <property type="entry name" value="Tet_transcr_reg_TetR-rel_C_sf"/>
</dbReference>
<dbReference type="SUPFAM" id="SSF48498">
    <property type="entry name" value="Tetracyclin repressor-like, C-terminal domain"/>
    <property type="match status" value="1"/>
</dbReference>
<dbReference type="Proteomes" id="UP000054010">
    <property type="component" value="Unassembled WGS sequence"/>
</dbReference>